<dbReference type="InterPro" id="IPR049945">
    <property type="entry name" value="AAA_22"/>
</dbReference>
<evidence type="ECO:0000313" key="3">
    <source>
        <dbReference type="Proteomes" id="UP000008372"/>
    </source>
</evidence>
<comment type="caution">
    <text evidence="2">The sequence shown here is derived from an EMBL/GenBank/DDBJ whole genome shotgun (WGS) entry which is preliminary data.</text>
</comment>
<proteinExistence type="predicted"/>
<reference evidence="2 3" key="1">
    <citation type="journal article" date="2014" name="Environ. Microbiol.">
        <title>Comparative genomics of the marine bacterial genus Glaciecola reveals the high degree of genomic diversity and genomic characteristic for cold adaptation.</title>
        <authorList>
            <person name="Qin Q.L."/>
            <person name="Xie B.B."/>
            <person name="Yu Y."/>
            <person name="Shu Y.L."/>
            <person name="Rong J.C."/>
            <person name="Zhang Y.J."/>
            <person name="Zhao D.L."/>
            <person name="Chen X.L."/>
            <person name="Zhang X.Y."/>
            <person name="Chen B."/>
            <person name="Zhou B.C."/>
            <person name="Zhang Y.Z."/>
        </authorList>
    </citation>
    <scope>NUCLEOTIDE SEQUENCE [LARGE SCALE GENOMIC DNA]</scope>
    <source>
        <strain evidence="2 3">NO2</strain>
    </source>
</reference>
<dbReference type="SMART" id="SM00382">
    <property type="entry name" value="AAA"/>
    <property type="match status" value="1"/>
</dbReference>
<feature type="domain" description="AAA+ ATPase" evidence="1">
    <location>
        <begin position="48"/>
        <end position="224"/>
    </location>
</feature>
<dbReference type="SUPFAM" id="SSF52540">
    <property type="entry name" value="P-loop containing nucleoside triphosphate hydrolases"/>
    <property type="match status" value="1"/>
</dbReference>
<dbReference type="EMBL" id="BAEK01000017">
    <property type="protein sequence ID" value="GAC03797.1"/>
    <property type="molecule type" value="Genomic_DNA"/>
</dbReference>
<dbReference type="InterPro" id="IPR027417">
    <property type="entry name" value="P-loop_NTPase"/>
</dbReference>
<organism evidence="2 3">
    <name type="scientific">Paraglaciecola agarilytica NO2</name>
    <dbReference type="NCBI Taxonomy" id="1125747"/>
    <lineage>
        <taxon>Bacteria</taxon>
        <taxon>Pseudomonadati</taxon>
        <taxon>Pseudomonadota</taxon>
        <taxon>Gammaproteobacteria</taxon>
        <taxon>Alteromonadales</taxon>
        <taxon>Alteromonadaceae</taxon>
        <taxon>Paraglaciecola</taxon>
    </lineage>
</organism>
<dbReference type="Gene3D" id="3.40.50.300">
    <property type="entry name" value="P-loop containing nucleotide triphosphate hydrolases"/>
    <property type="match status" value="1"/>
</dbReference>
<dbReference type="RefSeq" id="WP_008302666.1">
    <property type="nucleotide sequence ID" value="NZ_BAEK01000017.1"/>
</dbReference>
<dbReference type="PANTHER" id="PTHR34301:SF8">
    <property type="entry name" value="ATPASE DOMAIN-CONTAINING PROTEIN"/>
    <property type="match status" value="1"/>
</dbReference>
<sequence>MALKNIREEEFTEQLYSVISPSQPITSIELLSGRTREMQRVKRALIVPGKSVFIHGERGVGKSSLASTAAQIYQSSDKPYIDVSCQSDTTILSLVSNIAMQATNQYKFEGIVKKINASVNLRFFKTGVEKTISRSSIQKQLSTIGDAIELLKEISLIYSEKTVCVVDEIEKITDEVELEKLADLIKGLGDKKVSIKFIFTAVGQTLESILGANASTIRQLETIHLPRLSWDARWDIAINALHKFDVEIKEEIYIRLAAVSDGFPHYVHLITDKLLWILFDKETVVHEVTWDDYSHALDATIECIEADLARPYIKAVEHRADAYEEVLWSTSIVEWQGADLSSMYSEYENILNQRPNSTKLTYEQFCTRIRNLKQEKYGKILKQGRQPGHYMYEEKILRGYVRMQAEANNVEILNESQEAEIKQYITVSSRKTGYFGSKPPKDWDSNKAINPIVLSAAPKGNFRRDKVIKRKE</sequence>
<accession>A0ABQ0I3F5</accession>
<protein>
    <submittedName>
        <fullName evidence="2">Archaeal ATPase family</fullName>
    </submittedName>
</protein>
<evidence type="ECO:0000259" key="1">
    <source>
        <dbReference type="SMART" id="SM00382"/>
    </source>
</evidence>
<name>A0ABQ0I3F5_9ALTE</name>
<dbReference type="Pfam" id="PF13401">
    <property type="entry name" value="AAA_22"/>
    <property type="match status" value="1"/>
</dbReference>
<evidence type="ECO:0000313" key="2">
    <source>
        <dbReference type="EMBL" id="GAC03797.1"/>
    </source>
</evidence>
<gene>
    <name evidence="2" type="ORF">GAGA_0934</name>
</gene>
<dbReference type="PANTHER" id="PTHR34301">
    <property type="entry name" value="DNA-BINDING PROTEIN-RELATED"/>
    <property type="match status" value="1"/>
</dbReference>
<dbReference type="Proteomes" id="UP000008372">
    <property type="component" value="Unassembled WGS sequence"/>
</dbReference>
<dbReference type="InterPro" id="IPR003593">
    <property type="entry name" value="AAA+_ATPase"/>
</dbReference>
<keyword evidence="3" id="KW-1185">Reference proteome</keyword>